<dbReference type="PROSITE" id="PS51318">
    <property type="entry name" value="TAT"/>
    <property type="match status" value="1"/>
</dbReference>
<evidence type="ECO:0000256" key="2">
    <source>
        <dbReference type="ARBA" id="ARBA00007639"/>
    </source>
</evidence>
<keyword evidence="3" id="KW-0732">Signal</keyword>
<comment type="subcellular location">
    <subcellularLocation>
        <location evidence="1">Cell envelope</location>
    </subcellularLocation>
</comment>
<dbReference type="InterPro" id="IPR006311">
    <property type="entry name" value="TAT_signal"/>
</dbReference>
<dbReference type="SUPFAM" id="SSF53822">
    <property type="entry name" value="Periplasmic binding protein-like I"/>
    <property type="match status" value="1"/>
</dbReference>
<gene>
    <name evidence="6" type="ORF">FNH04_44225</name>
</gene>
<evidence type="ECO:0000313" key="6">
    <source>
        <dbReference type="EMBL" id="MPY46661.1"/>
    </source>
</evidence>
<comment type="caution">
    <text evidence="6">The sequence shown here is derived from an EMBL/GenBank/DDBJ whole genome shotgun (WGS) entry which is preliminary data.</text>
</comment>
<keyword evidence="7" id="KW-1185">Reference proteome</keyword>
<dbReference type="PROSITE" id="PS51257">
    <property type="entry name" value="PROKAR_LIPOPROTEIN"/>
    <property type="match status" value="1"/>
</dbReference>
<reference evidence="6 7" key="1">
    <citation type="submission" date="2019-07" db="EMBL/GenBank/DDBJ databases">
        <title>New species of Amycolatopsis and Streptomyces.</title>
        <authorList>
            <person name="Duangmal K."/>
            <person name="Teo W.F.A."/>
            <person name="Lipun K."/>
        </authorList>
    </citation>
    <scope>NUCLEOTIDE SEQUENCE [LARGE SCALE GENOMIC DNA]</scope>
    <source>
        <strain evidence="6 7">TISTR 2346</strain>
    </source>
</reference>
<dbReference type="Proteomes" id="UP000326979">
    <property type="component" value="Unassembled WGS sequence"/>
</dbReference>
<dbReference type="InterPro" id="IPR025997">
    <property type="entry name" value="SBP_2_dom"/>
</dbReference>
<dbReference type="RefSeq" id="WP_152791871.1">
    <property type="nucleotide sequence ID" value="NZ_JBHUMN010000010.1"/>
</dbReference>
<dbReference type="GO" id="GO:0030313">
    <property type="term" value="C:cell envelope"/>
    <property type="evidence" value="ECO:0007669"/>
    <property type="project" value="UniProtKB-SubCell"/>
</dbReference>
<evidence type="ECO:0000259" key="5">
    <source>
        <dbReference type="Pfam" id="PF13407"/>
    </source>
</evidence>
<sequence>MFTPRYAVESAASRRQFLSWSGAAVAATALTAAGCAAPDSSSKSQKAGGDGKASGTAERLTKIGLDYPFTMLPLYSTLVKLSTAGAKKHGITLLTTNDAGSADTQATNLNTWVTQKVPAIVSFPMVFEAAEPIAKAALDAGLIWVTYGGSLEHQSADIKFSFREGGTLLGEAAATWAEEKLGGKGKVAFLTDSTIELGRERTKGMIDAFTELAPGVDVVAEEQAIDPDTGLAKTKAILARHPDLDIVLGVTDAAAYGAFKALQQAGRSKNHARTFVGGQDGAAPSLMAIKQGTFYRASAALEPEAIAGAIVDVPMAVAAGKANPGAEVPITLVRHGDTEKIDELLAQNAPS</sequence>
<evidence type="ECO:0000256" key="4">
    <source>
        <dbReference type="SAM" id="MobiDB-lite"/>
    </source>
</evidence>
<dbReference type="CDD" id="cd01536">
    <property type="entry name" value="PBP1_ABC_sugar_binding-like"/>
    <property type="match status" value="1"/>
</dbReference>
<dbReference type="GO" id="GO:0030246">
    <property type="term" value="F:carbohydrate binding"/>
    <property type="evidence" value="ECO:0007669"/>
    <property type="project" value="UniProtKB-ARBA"/>
</dbReference>
<dbReference type="PANTHER" id="PTHR46847">
    <property type="entry name" value="D-ALLOSE-BINDING PERIPLASMIC PROTEIN-RELATED"/>
    <property type="match status" value="1"/>
</dbReference>
<dbReference type="Gene3D" id="3.40.50.2300">
    <property type="match status" value="2"/>
</dbReference>
<accession>A0A5N8WGP7</accession>
<feature type="region of interest" description="Disordered" evidence="4">
    <location>
        <begin position="36"/>
        <end position="55"/>
    </location>
</feature>
<proteinExistence type="inferred from homology"/>
<evidence type="ECO:0000256" key="3">
    <source>
        <dbReference type="ARBA" id="ARBA00022729"/>
    </source>
</evidence>
<comment type="similarity">
    <text evidence="2">Belongs to the bacterial solute-binding protein 2 family.</text>
</comment>
<dbReference type="InterPro" id="IPR019546">
    <property type="entry name" value="TAT_signal_bac_arc"/>
</dbReference>
<evidence type="ECO:0000256" key="1">
    <source>
        <dbReference type="ARBA" id="ARBA00004196"/>
    </source>
</evidence>
<dbReference type="OrthoDB" id="4987140at2"/>
<organism evidence="6 7">
    <name type="scientific">Streptomyces phyllanthi</name>
    <dbReference type="NCBI Taxonomy" id="1803180"/>
    <lineage>
        <taxon>Bacteria</taxon>
        <taxon>Bacillati</taxon>
        <taxon>Actinomycetota</taxon>
        <taxon>Actinomycetes</taxon>
        <taxon>Kitasatosporales</taxon>
        <taxon>Streptomycetaceae</taxon>
        <taxon>Streptomyces</taxon>
    </lineage>
</organism>
<dbReference type="Pfam" id="PF10518">
    <property type="entry name" value="TAT_signal"/>
    <property type="match status" value="1"/>
</dbReference>
<dbReference type="PANTHER" id="PTHR46847:SF1">
    <property type="entry name" value="D-ALLOSE-BINDING PERIPLASMIC PROTEIN-RELATED"/>
    <property type="match status" value="1"/>
</dbReference>
<feature type="domain" description="Periplasmic binding protein" evidence="5">
    <location>
        <begin position="85"/>
        <end position="321"/>
    </location>
</feature>
<dbReference type="Pfam" id="PF13407">
    <property type="entry name" value="Peripla_BP_4"/>
    <property type="match status" value="1"/>
</dbReference>
<protein>
    <submittedName>
        <fullName evidence="6">Sugar ABC transporter substrate-binding protein</fullName>
    </submittedName>
</protein>
<evidence type="ECO:0000313" key="7">
    <source>
        <dbReference type="Proteomes" id="UP000326979"/>
    </source>
</evidence>
<dbReference type="EMBL" id="VJZE01000739">
    <property type="protein sequence ID" value="MPY46661.1"/>
    <property type="molecule type" value="Genomic_DNA"/>
</dbReference>
<dbReference type="AlphaFoldDB" id="A0A5N8WGP7"/>
<dbReference type="InterPro" id="IPR028082">
    <property type="entry name" value="Peripla_BP_I"/>
</dbReference>
<name>A0A5N8WGP7_9ACTN</name>